<reference evidence="2" key="1">
    <citation type="submission" date="2016-11" db="EMBL/GenBank/DDBJ databases">
        <authorList>
            <person name="Varghese N."/>
            <person name="Submissions S."/>
        </authorList>
    </citation>
    <scope>NUCLEOTIDE SEQUENCE [LARGE SCALE GENOMIC DNA]</scope>
    <source>
        <strain evidence="2">DSM 100566</strain>
    </source>
</reference>
<name>A0A1M5BQU5_9RHOB</name>
<evidence type="ECO:0000313" key="2">
    <source>
        <dbReference type="Proteomes" id="UP000184144"/>
    </source>
</evidence>
<dbReference type="EMBL" id="FQUV01000006">
    <property type="protein sequence ID" value="SHF44642.1"/>
    <property type="molecule type" value="Genomic_DNA"/>
</dbReference>
<gene>
    <name evidence="1" type="ORF">SAMN05444273_10690</name>
</gene>
<sequence length="224" mass="24628">MESPAVTVLQLDTDFPRVPGDVGCPATYRGAVEILRVPKATVAQVVSARPDLIDITPFESPLEAAKGDVVTTSCGFLSYWQTHLALRSKKPFISSSLIALESLSQRYDPHEVLILTFDAASLTDLHFGVNLSFRNGVIGLPPDMHLRRVITENLRELDTERVATELTSFVSGHQRSHHKHLLLECTNLPPYKAELQRATGLPVTDILTCVEAVRGSTIQAEFLS</sequence>
<protein>
    <submittedName>
        <fullName evidence="1">Uncharacterized protein</fullName>
    </submittedName>
</protein>
<organism evidence="1 2">
    <name type="scientific">Litoreibacter ascidiaceicola</name>
    <dbReference type="NCBI Taxonomy" id="1486859"/>
    <lineage>
        <taxon>Bacteria</taxon>
        <taxon>Pseudomonadati</taxon>
        <taxon>Pseudomonadota</taxon>
        <taxon>Alphaproteobacteria</taxon>
        <taxon>Rhodobacterales</taxon>
        <taxon>Roseobacteraceae</taxon>
        <taxon>Litoreibacter</taxon>
    </lineage>
</organism>
<dbReference type="Proteomes" id="UP000184144">
    <property type="component" value="Unassembled WGS sequence"/>
</dbReference>
<dbReference type="STRING" id="1486859.SAMN05444273_10690"/>
<proteinExistence type="predicted"/>
<dbReference type="RefSeq" id="WP_073144603.1">
    <property type="nucleotide sequence ID" value="NZ_FQUV01000006.1"/>
</dbReference>
<accession>A0A1M5BQU5</accession>
<dbReference type="OrthoDB" id="5465390at2"/>
<dbReference type="AlphaFoldDB" id="A0A1M5BQU5"/>
<evidence type="ECO:0000313" key="1">
    <source>
        <dbReference type="EMBL" id="SHF44642.1"/>
    </source>
</evidence>
<keyword evidence="2" id="KW-1185">Reference proteome</keyword>